<organism evidence="12 13">
    <name type="scientific">Candidatus Dojkabacteria bacterium</name>
    <dbReference type="NCBI Taxonomy" id="2099670"/>
    <lineage>
        <taxon>Bacteria</taxon>
        <taxon>Candidatus Dojkabacteria</taxon>
    </lineage>
</organism>
<dbReference type="Gene3D" id="3.30.1480.10">
    <property type="entry name" value="NusA, N-terminal domain"/>
    <property type="match status" value="1"/>
</dbReference>
<dbReference type="InterPro" id="IPR013735">
    <property type="entry name" value="TF_NusA_N"/>
</dbReference>
<feature type="domain" description="Transcription factor NusA first KH" evidence="10">
    <location>
        <begin position="203"/>
        <end position="284"/>
    </location>
</feature>
<dbReference type="InterPro" id="IPR025249">
    <property type="entry name" value="TF_NusA_KH_1st"/>
</dbReference>
<dbReference type="GO" id="GO:0005829">
    <property type="term" value="C:cytosol"/>
    <property type="evidence" value="ECO:0007669"/>
    <property type="project" value="TreeGrafter"/>
</dbReference>
<keyword evidence="4 7" id="KW-0694">RNA-binding</keyword>
<dbReference type="SUPFAM" id="SSF54814">
    <property type="entry name" value="Prokaryotic type KH domain (KH-domain type II)"/>
    <property type="match status" value="2"/>
</dbReference>
<dbReference type="InterPro" id="IPR030842">
    <property type="entry name" value="TF_NusA_bacterial"/>
</dbReference>
<dbReference type="Gene3D" id="3.30.300.20">
    <property type="match status" value="2"/>
</dbReference>
<evidence type="ECO:0000256" key="4">
    <source>
        <dbReference type="ARBA" id="ARBA00022884"/>
    </source>
</evidence>
<feature type="domain" description="NusA-like second KH" evidence="11">
    <location>
        <begin position="289"/>
        <end position="350"/>
    </location>
</feature>
<dbReference type="CDD" id="cd04455">
    <property type="entry name" value="S1_NusA"/>
    <property type="match status" value="1"/>
</dbReference>
<comment type="caution">
    <text evidence="12">The sequence shown here is derived from an EMBL/GenBank/DDBJ whole genome shotgun (WGS) entry which is preliminary data.</text>
</comment>
<dbReference type="Pfam" id="PF26594">
    <property type="entry name" value="KH_NusA_2nd"/>
    <property type="match status" value="1"/>
</dbReference>
<dbReference type="InterPro" id="IPR036555">
    <property type="entry name" value="NusA_N_sf"/>
</dbReference>
<evidence type="ECO:0000259" key="10">
    <source>
        <dbReference type="Pfam" id="PF13184"/>
    </source>
</evidence>
<evidence type="ECO:0000256" key="1">
    <source>
        <dbReference type="ARBA" id="ARBA00022472"/>
    </source>
</evidence>
<evidence type="ECO:0000313" key="12">
    <source>
        <dbReference type="EMBL" id="MCA9380175.1"/>
    </source>
</evidence>
<evidence type="ECO:0000259" key="11">
    <source>
        <dbReference type="Pfam" id="PF26594"/>
    </source>
</evidence>
<evidence type="ECO:0000256" key="6">
    <source>
        <dbReference type="ARBA" id="ARBA00023163"/>
    </source>
</evidence>
<dbReference type="Pfam" id="PF08529">
    <property type="entry name" value="NusA_N"/>
    <property type="match status" value="1"/>
</dbReference>
<reference evidence="12" key="1">
    <citation type="submission" date="2020-04" db="EMBL/GenBank/DDBJ databases">
        <authorList>
            <person name="Zhang T."/>
        </authorList>
    </citation>
    <scope>NUCLEOTIDE SEQUENCE</scope>
    <source>
        <strain evidence="12">HKST-UBA15</strain>
    </source>
</reference>
<comment type="subcellular location">
    <subcellularLocation>
        <location evidence="7">Cytoplasm</location>
    </subcellularLocation>
</comment>
<feature type="domain" description="Transcription factor NusA N-terminal" evidence="9">
    <location>
        <begin position="6"/>
        <end position="129"/>
    </location>
</feature>
<evidence type="ECO:0000313" key="13">
    <source>
        <dbReference type="Proteomes" id="UP000745577"/>
    </source>
</evidence>
<feature type="region of interest" description="Disordered" evidence="8">
    <location>
        <begin position="356"/>
        <end position="429"/>
    </location>
</feature>
<feature type="compositionally biased region" description="Basic and acidic residues" evidence="8">
    <location>
        <begin position="361"/>
        <end position="372"/>
    </location>
</feature>
<evidence type="ECO:0000256" key="8">
    <source>
        <dbReference type="SAM" id="MobiDB-lite"/>
    </source>
</evidence>
<keyword evidence="5 7" id="KW-0805">Transcription regulation</keyword>
<dbReference type="HAMAP" id="MF_00945_B">
    <property type="entry name" value="NusA_B"/>
    <property type="match status" value="1"/>
</dbReference>
<dbReference type="NCBIfam" id="TIGR01953">
    <property type="entry name" value="NusA"/>
    <property type="match status" value="1"/>
</dbReference>
<dbReference type="SUPFAM" id="SSF50249">
    <property type="entry name" value="Nucleic acid-binding proteins"/>
    <property type="match status" value="1"/>
</dbReference>
<dbReference type="InterPro" id="IPR058582">
    <property type="entry name" value="KH_NusA_2nd"/>
</dbReference>
<dbReference type="GO" id="GO:0003700">
    <property type="term" value="F:DNA-binding transcription factor activity"/>
    <property type="evidence" value="ECO:0007669"/>
    <property type="project" value="InterPro"/>
</dbReference>
<dbReference type="Gene3D" id="2.40.50.140">
    <property type="entry name" value="Nucleic acid-binding proteins"/>
    <property type="match status" value="1"/>
</dbReference>
<gene>
    <name evidence="7 12" type="primary">nusA</name>
    <name evidence="12" type="ORF">KC675_03275</name>
</gene>
<evidence type="ECO:0000256" key="7">
    <source>
        <dbReference type="HAMAP-Rule" id="MF_00945"/>
    </source>
</evidence>
<keyword evidence="3 7" id="KW-0889">Transcription antitermination</keyword>
<comment type="function">
    <text evidence="7">Participates in both transcription termination and antitermination.</text>
</comment>
<evidence type="ECO:0000256" key="3">
    <source>
        <dbReference type="ARBA" id="ARBA00022814"/>
    </source>
</evidence>
<dbReference type="GO" id="GO:0006353">
    <property type="term" value="P:DNA-templated transcription termination"/>
    <property type="evidence" value="ECO:0007669"/>
    <property type="project" value="UniProtKB-UniRule"/>
</dbReference>
<sequence length="429" mass="47791">MGLQTDFMVAVNQIAAERNIDPDDVLDAIKLAIQTGFRRDYPEEEVESVIVDIDKSNGMISVFADKKVVDLVTNSDSQIALEDALKIEPKLKVGDHIQVDITPSGDFGRVAAQAAKQVILQKIRESEKNAVMAEFTGHIGEIEYAVVQRMDGDNVIFEIRRATAIMPQEDRIPSEFYKSGSRLKVLLKDIRETSRGKQLIVSRADPMFLEALFKLEVPEIVSGSVEIKSIAREAGSRSKVAVSSNVEGVDPIGSCVGQKGVRINAIMNELKFGNHEEKIDIIAYAEDTSEFIANALSPAQVIRVTIKDDKKKDALVIVPDEQLSLAIGRDGQNVRLAAKLTSWNIDIQGETVKVNDNQLDEEQRQKLADARRAKLAPTEEEVKEDEKGKEETEENVEIEKLKNEEASEKEEEIKEKPVKEKKTKKKVKD</sequence>
<dbReference type="Proteomes" id="UP000745577">
    <property type="component" value="Unassembled WGS sequence"/>
</dbReference>
<evidence type="ECO:0000256" key="2">
    <source>
        <dbReference type="ARBA" id="ARBA00022490"/>
    </source>
</evidence>
<comment type="similarity">
    <text evidence="7">Belongs to the NusA family.</text>
</comment>
<evidence type="ECO:0000256" key="5">
    <source>
        <dbReference type="ARBA" id="ARBA00023015"/>
    </source>
</evidence>
<dbReference type="PROSITE" id="PS50084">
    <property type="entry name" value="KH_TYPE_1"/>
    <property type="match status" value="1"/>
</dbReference>
<dbReference type="AlphaFoldDB" id="A0A955I7H0"/>
<dbReference type="FunFam" id="3.30.300.20:FF:000002">
    <property type="entry name" value="Transcription termination/antitermination protein NusA"/>
    <property type="match status" value="1"/>
</dbReference>
<proteinExistence type="inferred from homology"/>
<reference evidence="12" key="2">
    <citation type="journal article" date="2021" name="Microbiome">
        <title>Successional dynamics and alternative stable states in a saline activated sludge microbial community over 9 years.</title>
        <authorList>
            <person name="Wang Y."/>
            <person name="Ye J."/>
            <person name="Ju F."/>
            <person name="Liu L."/>
            <person name="Boyd J.A."/>
            <person name="Deng Y."/>
            <person name="Parks D.H."/>
            <person name="Jiang X."/>
            <person name="Yin X."/>
            <person name="Woodcroft B.J."/>
            <person name="Tyson G.W."/>
            <person name="Hugenholtz P."/>
            <person name="Polz M.F."/>
            <person name="Zhang T."/>
        </authorList>
    </citation>
    <scope>NUCLEOTIDE SEQUENCE</scope>
    <source>
        <strain evidence="12">HKST-UBA15</strain>
    </source>
</reference>
<dbReference type="PANTHER" id="PTHR22648:SF0">
    <property type="entry name" value="TRANSCRIPTION TERMINATION_ANTITERMINATION PROTEIN NUSA"/>
    <property type="match status" value="1"/>
</dbReference>
<dbReference type="GO" id="GO:0003723">
    <property type="term" value="F:RNA binding"/>
    <property type="evidence" value="ECO:0007669"/>
    <property type="project" value="UniProtKB-UniRule"/>
</dbReference>
<evidence type="ECO:0000259" key="9">
    <source>
        <dbReference type="Pfam" id="PF08529"/>
    </source>
</evidence>
<dbReference type="PANTHER" id="PTHR22648">
    <property type="entry name" value="TRANSCRIPTION TERMINATION FACTOR NUSA"/>
    <property type="match status" value="1"/>
</dbReference>
<dbReference type="SUPFAM" id="SSF69705">
    <property type="entry name" value="Transcription factor NusA, N-terminal domain"/>
    <property type="match status" value="1"/>
</dbReference>
<dbReference type="Pfam" id="PF13184">
    <property type="entry name" value="KH_NusA_1st"/>
    <property type="match status" value="1"/>
</dbReference>
<feature type="compositionally biased region" description="Basic and acidic residues" evidence="8">
    <location>
        <begin position="397"/>
        <end position="420"/>
    </location>
</feature>
<dbReference type="CDD" id="cd02134">
    <property type="entry name" value="KH-II_NusA_rpt1"/>
    <property type="match status" value="1"/>
</dbReference>
<dbReference type="InterPro" id="IPR012340">
    <property type="entry name" value="NA-bd_OB-fold"/>
</dbReference>
<dbReference type="GO" id="GO:0031564">
    <property type="term" value="P:transcription antitermination"/>
    <property type="evidence" value="ECO:0007669"/>
    <property type="project" value="UniProtKB-UniRule"/>
</dbReference>
<name>A0A955I7H0_9BACT</name>
<protein>
    <recommendedName>
        <fullName evidence="7">Transcription termination/antitermination protein NusA</fullName>
    </recommendedName>
</protein>
<comment type="subunit">
    <text evidence="7">Monomer. Binds directly to the core enzyme of the DNA-dependent RNA polymerase and to nascent RNA.</text>
</comment>
<dbReference type="InterPro" id="IPR009019">
    <property type="entry name" value="KH_sf_prok-type"/>
</dbReference>
<dbReference type="InterPro" id="IPR010213">
    <property type="entry name" value="TF_NusA"/>
</dbReference>
<keyword evidence="1 7" id="KW-0806">Transcription termination</keyword>
<dbReference type="FunFam" id="3.30.300.20:FF:000005">
    <property type="entry name" value="Transcription termination/antitermination protein NusA"/>
    <property type="match status" value="1"/>
</dbReference>
<dbReference type="CDD" id="cd22529">
    <property type="entry name" value="KH-II_NusA_rpt2"/>
    <property type="match status" value="1"/>
</dbReference>
<dbReference type="EMBL" id="JAGQLL010000035">
    <property type="protein sequence ID" value="MCA9380175.1"/>
    <property type="molecule type" value="Genomic_DNA"/>
</dbReference>
<accession>A0A955I7H0</accession>
<keyword evidence="6 7" id="KW-0804">Transcription</keyword>
<keyword evidence="2 7" id="KW-0963">Cytoplasm</keyword>
<dbReference type="InterPro" id="IPR015946">
    <property type="entry name" value="KH_dom-like_a/b"/>
</dbReference>